<sequence>MGQNPARALSSLFRDNMKARLGSVSLFGIGKFFLNDRREKRRDKREKKREKIRGGGFGKFSDKVGKEGLQCGSGGLIKSYCMLV</sequence>
<dbReference type="Proteomes" id="UP001176478">
    <property type="component" value="Unassembled WGS sequence"/>
</dbReference>
<gene>
    <name evidence="1" type="ORF">Q5E86_21125</name>
</gene>
<dbReference type="RefSeq" id="WP_094963217.1">
    <property type="nucleotide sequence ID" value="NZ_JAUQTG010000019.1"/>
</dbReference>
<proteinExistence type="predicted"/>
<comment type="caution">
    <text evidence="1">The sequence shown here is derived from an EMBL/GenBank/DDBJ whole genome shotgun (WGS) entry which is preliminary data.</text>
</comment>
<organism evidence="1 2">
    <name type="scientific">Providencia huashanensis</name>
    <dbReference type="NCBI Taxonomy" id="3037798"/>
    <lineage>
        <taxon>Bacteria</taxon>
        <taxon>Pseudomonadati</taxon>
        <taxon>Pseudomonadota</taxon>
        <taxon>Gammaproteobacteria</taxon>
        <taxon>Enterobacterales</taxon>
        <taxon>Morganellaceae</taxon>
        <taxon>Providencia</taxon>
    </lineage>
</organism>
<reference evidence="1" key="1">
    <citation type="submission" date="2023-07" db="EMBL/GenBank/DDBJ databases">
        <authorList>
            <person name="Yang W."/>
            <person name="Chen J."/>
            <person name="Ji P."/>
            <person name="Hu F."/>
        </authorList>
    </citation>
    <scope>NUCLEOTIDE SEQUENCE</scope>
    <source>
        <strain evidence="1">CRE-138-0111</strain>
    </source>
</reference>
<keyword evidence="2" id="KW-1185">Reference proteome</keyword>
<dbReference type="EMBL" id="JAUQTG010000019">
    <property type="protein sequence ID" value="MDO7858795.1"/>
    <property type="molecule type" value="Genomic_DNA"/>
</dbReference>
<evidence type="ECO:0000313" key="2">
    <source>
        <dbReference type="Proteomes" id="UP001176478"/>
    </source>
</evidence>
<reference evidence="1" key="2">
    <citation type="journal article" date="2024" name="Int. J. Antimicrob. Agents">
        <title>Identification of a novel Providencia species showing multi-drug-resistant in three patients with hospital-acquired infection.</title>
        <authorList>
            <person name="Yang W."/>
            <person name="Chen J."/>
            <person name="Yang F."/>
            <person name="Ji P."/>
            <person name="Shen S."/>
            <person name="Yin D."/>
            <person name="Hu F."/>
        </authorList>
    </citation>
    <scope>NUCLEOTIDE SEQUENCE</scope>
    <source>
        <strain evidence="1">CRE-138-0111</strain>
    </source>
</reference>
<accession>A0ABT9AVU7</accession>
<name>A0ABT9AVU7_9GAMM</name>
<protein>
    <submittedName>
        <fullName evidence="1">Uncharacterized protein</fullName>
    </submittedName>
</protein>
<evidence type="ECO:0000313" key="1">
    <source>
        <dbReference type="EMBL" id="MDO7858795.1"/>
    </source>
</evidence>